<name>L8G2M2_PSED2</name>
<dbReference type="VEuPathDB" id="FungiDB:GMDG_02303"/>
<organism evidence="2 3">
    <name type="scientific">Pseudogymnoascus destructans (strain ATCC MYA-4855 / 20631-21)</name>
    <name type="common">Bat white-nose syndrome fungus</name>
    <name type="synonym">Geomyces destructans</name>
    <dbReference type="NCBI Taxonomy" id="658429"/>
    <lineage>
        <taxon>Eukaryota</taxon>
        <taxon>Fungi</taxon>
        <taxon>Dikarya</taxon>
        <taxon>Ascomycota</taxon>
        <taxon>Pezizomycotina</taxon>
        <taxon>Leotiomycetes</taxon>
        <taxon>Thelebolales</taxon>
        <taxon>Thelebolaceae</taxon>
        <taxon>Pseudogymnoascus</taxon>
    </lineage>
</organism>
<dbReference type="InParanoid" id="L8G2M2"/>
<protein>
    <submittedName>
        <fullName evidence="2">Uncharacterized protein</fullName>
    </submittedName>
</protein>
<feature type="compositionally biased region" description="Low complexity" evidence="1">
    <location>
        <begin position="346"/>
        <end position="360"/>
    </location>
</feature>
<feature type="region of interest" description="Disordered" evidence="1">
    <location>
        <begin position="346"/>
        <end position="398"/>
    </location>
</feature>
<proteinExistence type="predicted"/>
<dbReference type="AlphaFoldDB" id="L8G2M2"/>
<dbReference type="Proteomes" id="UP000011064">
    <property type="component" value="Unassembled WGS sequence"/>
</dbReference>
<dbReference type="HOGENOM" id="CLU_674597_0_0_1"/>
<evidence type="ECO:0000313" key="2">
    <source>
        <dbReference type="EMBL" id="ELR06933.1"/>
    </source>
</evidence>
<gene>
    <name evidence="2" type="ORF">GMDG_02303</name>
</gene>
<evidence type="ECO:0000313" key="3">
    <source>
        <dbReference type="Proteomes" id="UP000011064"/>
    </source>
</evidence>
<dbReference type="EMBL" id="GL573199">
    <property type="protein sequence ID" value="ELR06933.1"/>
    <property type="molecule type" value="Genomic_DNA"/>
</dbReference>
<evidence type="ECO:0000256" key="1">
    <source>
        <dbReference type="SAM" id="MobiDB-lite"/>
    </source>
</evidence>
<reference evidence="3" key="1">
    <citation type="submission" date="2010-09" db="EMBL/GenBank/DDBJ databases">
        <title>The genome sequence of Geomyces destructans 20631-21.</title>
        <authorList>
            <consortium name="The Broad Institute Genome Sequencing Platform"/>
            <person name="Cuomo C.A."/>
            <person name="Blehert D.S."/>
            <person name="Lorch J.M."/>
            <person name="Young S.K."/>
            <person name="Zeng Q."/>
            <person name="Gargeya S."/>
            <person name="Fitzgerald M."/>
            <person name="Haas B."/>
            <person name="Abouelleil A."/>
            <person name="Alvarado L."/>
            <person name="Arachchi H.M."/>
            <person name="Berlin A."/>
            <person name="Brown A."/>
            <person name="Chapman S.B."/>
            <person name="Chen Z."/>
            <person name="Dunbar C."/>
            <person name="Freedman E."/>
            <person name="Gearin G."/>
            <person name="Gellesch M."/>
            <person name="Goldberg J."/>
            <person name="Griggs A."/>
            <person name="Gujja S."/>
            <person name="Heiman D."/>
            <person name="Howarth C."/>
            <person name="Larson L."/>
            <person name="Lui A."/>
            <person name="MacDonald P.J.P."/>
            <person name="Montmayeur A."/>
            <person name="Murphy C."/>
            <person name="Neiman D."/>
            <person name="Pearson M."/>
            <person name="Priest M."/>
            <person name="Roberts A."/>
            <person name="Saif S."/>
            <person name="Shea T."/>
            <person name="Shenoy N."/>
            <person name="Sisk P."/>
            <person name="Stolte C."/>
            <person name="Sykes S."/>
            <person name="Wortman J."/>
            <person name="Nusbaum C."/>
            <person name="Birren B."/>
        </authorList>
    </citation>
    <scope>NUCLEOTIDE SEQUENCE [LARGE SCALE GENOMIC DNA]</scope>
    <source>
        <strain evidence="3">ATCC MYA-4855 / 20631-21</strain>
    </source>
</reference>
<sequence>MPDIISPRVSVASSRSCTFSADSSASSCGMTFCKTCDDARHSSRRSPVCLLQFAQIYNCWAGILVFVIRIIIDARSPVVARFRDGSGRRGVDNHVVEVLADIPRHLLRARIAQELRHLVRSRQLFHLQNRLLIILRIAIMLRLPRRRSPQELRNNNINNLRRQRRRLIYKRHQDLVHMKLGILAQLLPRRSLRRARHDVEEDGKEMQQQRLRIIHIRNEDDALDLRQRRQHVHMLRIIRIRRVRQRRQNRRHEQRENILIPAMLATSVITSPSSSPIQQAREKPTFNCDGVNGASGAQIFSTSTRQAAANARTPRSLWPNRLGLHSSLATLPSDALSVSSWSSSASSAASAPSRRSSSAVGIAFPARHERGSSKVRAGSEGSTGGAAEGGARRGAMATEVARCEVCRG</sequence>
<accession>L8G2M2</accession>
<keyword evidence="3" id="KW-1185">Reference proteome</keyword>